<dbReference type="AlphaFoldDB" id="A0A127JQ82"/>
<proteinExistence type="predicted"/>
<organism evidence="1 2">
    <name type="scientific">Ramlibacter tataouinensis</name>
    <dbReference type="NCBI Taxonomy" id="94132"/>
    <lineage>
        <taxon>Bacteria</taxon>
        <taxon>Pseudomonadati</taxon>
        <taxon>Pseudomonadota</taxon>
        <taxon>Betaproteobacteria</taxon>
        <taxon>Burkholderiales</taxon>
        <taxon>Comamonadaceae</taxon>
        <taxon>Ramlibacter</taxon>
    </lineage>
</organism>
<reference evidence="1 2" key="1">
    <citation type="journal article" date="2014" name="Int. J. Syst. Evol. Microbiol.">
        <title>Ramlibacter solisilvae sp. nov., isolated from forest soil, and emended description of the genus Ramlibacter.</title>
        <authorList>
            <person name="Lee H.J."/>
            <person name="Lee S.H."/>
            <person name="Lee S.S."/>
            <person name="Lee J.S."/>
            <person name="Kim Y."/>
            <person name="Kim S.C."/>
            <person name="Jeon C.O."/>
        </authorList>
    </citation>
    <scope>NUCLEOTIDE SEQUENCE [LARGE SCALE GENOMIC DNA]</scope>
    <source>
        <strain evidence="1 2">5-10</strain>
    </source>
</reference>
<sequence length="194" mass="21947">MGSGKTTLVSALAAHWGVPALAEGMAPLVNAETRFRRLRQKTAVTQEELKPAVQSCVKAYRQCVAAREQAYRRPGGFVADRWEADLMDFWLVTMAPHADDRVTGEFLYEVQRKSEQLSAIVILPLRRPGVAEDRNEMEMRRNLKFSGTLLNWLVTSALARQFTKVPVLFVTNEAASVQERVQQVEHLLREAQRP</sequence>
<evidence type="ECO:0008006" key="3">
    <source>
        <dbReference type="Google" id="ProtNLM"/>
    </source>
</evidence>
<dbReference type="SUPFAM" id="SSF52540">
    <property type="entry name" value="P-loop containing nucleoside triphosphate hydrolases"/>
    <property type="match status" value="1"/>
</dbReference>
<name>A0A127JQ82_9BURK</name>
<gene>
    <name evidence="1" type="ORF">UC35_03685</name>
</gene>
<evidence type="ECO:0000313" key="1">
    <source>
        <dbReference type="EMBL" id="AMO22151.1"/>
    </source>
</evidence>
<dbReference type="EMBL" id="CP010951">
    <property type="protein sequence ID" value="AMO22151.1"/>
    <property type="molecule type" value="Genomic_DNA"/>
</dbReference>
<evidence type="ECO:0000313" key="2">
    <source>
        <dbReference type="Proteomes" id="UP000070433"/>
    </source>
</evidence>
<protein>
    <recommendedName>
        <fullName evidence="3">NadR/Ttd14 AAA domain-containing protein</fullName>
    </recommendedName>
</protein>
<keyword evidence="2" id="KW-1185">Reference proteome</keyword>
<accession>A0A127JQ82</accession>
<dbReference type="InterPro" id="IPR027417">
    <property type="entry name" value="P-loop_NTPase"/>
</dbReference>
<dbReference type="Proteomes" id="UP000070433">
    <property type="component" value="Chromosome"/>
</dbReference>